<gene>
    <name evidence="2" type="ORF">AVDCRST_MAG56-6828</name>
</gene>
<dbReference type="EMBL" id="CADCTQ010000567">
    <property type="protein sequence ID" value="CAA9319573.1"/>
    <property type="molecule type" value="Genomic_DNA"/>
</dbReference>
<feature type="region of interest" description="Disordered" evidence="1">
    <location>
        <begin position="48"/>
        <end position="93"/>
    </location>
</feature>
<name>A0A6J4KZB7_9SPHI</name>
<evidence type="ECO:0000256" key="1">
    <source>
        <dbReference type="SAM" id="MobiDB-lite"/>
    </source>
</evidence>
<reference evidence="2" key="1">
    <citation type="submission" date="2020-02" db="EMBL/GenBank/DDBJ databases">
        <authorList>
            <person name="Meier V. D."/>
        </authorList>
    </citation>
    <scope>NUCLEOTIDE SEQUENCE</scope>
    <source>
        <strain evidence="2">AVDCRST_MAG56</strain>
    </source>
</reference>
<feature type="compositionally biased region" description="Basic and acidic residues" evidence="1">
    <location>
        <begin position="57"/>
        <end position="73"/>
    </location>
</feature>
<protein>
    <submittedName>
        <fullName evidence="2">Uncharacterized protein</fullName>
    </submittedName>
</protein>
<accession>A0A6J4KZB7</accession>
<organism evidence="2">
    <name type="scientific">uncultured Cytophagales bacterium</name>
    <dbReference type="NCBI Taxonomy" id="158755"/>
    <lineage>
        <taxon>Bacteria</taxon>
        <taxon>Pseudomonadati</taxon>
        <taxon>Bacteroidota</taxon>
        <taxon>Sphingobacteriia</taxon>
        <taxon>Sphingobacteriales</taxon>
        <taxon>environmental samples</taxon>
    </lineage>
</organism>
<sequence length="93" mass="10537">MPRGLRVRRSGQSLRLYGRVTLTVPAAPLPFGMKVAFFSETGQILLKNSPRRHGGTRRKEKELNRKDRKEKAQRAQRVTRSPCEPCVSLAPPL</sequence>
<evidence type="ECO:0000313" key="2">
    <source>
        <dbReference type="EMBL" id="CAA9319573.1"/>
    </source>
</evidence>
<proteinExistence type="predicted"/>
<dbReference type="AlphaFoldDB" id="A0A6J4KZB7"/>